<dbReference type="RefSeq" id="WP_373283511.1">
    <property type="nucleotide sequence ID" value="NZ_BMIO01000010.1"/>
</dbReference>
<comment type="similarity">
    <text evidence="1">Belongs to the inositol monophosphatase superfamily.</text>
</comment>
<protein>
    <submittedName>
        <fullName evidence="3">Inositol monophosphatase</fullName>
    </submittedName>
</protein>
<dbReference type="Gene3D" id="3.30.540.10">
    <property type="entry name" value="Fructose-1,6-Bisphosphatase, subunit A, domain 1"/>
    <property type="match status" value="1"/>
</dbReference>
<evidence type="ECO:0000256" key="1">
    <source>
        <dbReference type="ARBA" id="ARBA00009759"/>
    </source>
</evidence>
<keyword evidence="2" id="KW-0460">Magnesium</keyword>
<feature type="binding site" evidence="2">
    <location>
        <position position="94"/>
    </location>
    <ligand>
        <name>Mg(2+)</name>
        <dbReference type="ChEBI" id="CHEBI:18420"/>
        <label>1</label>
        <note>catalytic</note>
    </ligand>
</feature>
<feature type="binding site" evidence="2">
    <location>
        <position position="93"/>
    </location>
    <ligand>
        <name>Mg(2+)</name>
        <dbReference type="ChEBI" id="CHEBI:18420"/>
        <label>2</label>
    </ligand>
</feature>
<accession>A0A917DMU1</accession>
<dbReference type="AlphaFoldDB" id="A0A917DMU1"/>
<dbReference type="Gene3D" id="3.40.190.80">
    <property type="match status" value="1"/>
</dbReference>
<feature type="binding site" evidence="2">
    <location>
        <position position="69"/>
    </location>
    <ligand>
        <name>Mg(2+)</name>
        <dbReference type="ChEBI" id="CHEBI:18420"/>
        <label>1</label>
        <note>catalytic</note>
    </ligand>
</feature>
<dbReference type="GO" id="GO:0007165">
    <property type="term" value="P:signal transduction"/>
    <property type="evidence" value="ECO:0007669"/>
    <property type="project" value="TreeGrafter"/>
</dbReference>
<reference evidence="3 4" key="1">
    <citation type="journal article" date="2014" name="Int. J. Syst. Evol. Microbiol.">
        <title>Complete genome sequence of Corynebacterium casei LMG S-19264T (=DSM 44701T), isolated from a smear-ripened cheese.</title>
        <authorList>
            <consortium name="US DOE Joint Genome Institute (JGI-PGF)"/>
            <person name="Walter F."/>
            <person name="Albersmeier A."/>
            <person name="Kalinowski J."/>
            <person name="Ruckert C."/>
        </authorList>
    </citation>
    <scope>NUCLEOTIDE SEQUENCE [LARGE SCALE GENOMIC DNA]</scope>
    <source>
        <strain evidence="3 4">CGMCC 1.15358</strain>
    </source>
</reference>
<dbReference type="SUPFAM" id="SSF56655">
    <property type="entry name" value="Carbohydrate phosphatase"/>
    <property type="match status" value="1"/>
</dbReference>
<proteinExistence type="inferred from homology"/>
<keyword evidence="4" id="KW-1185">Reference proteome</keyword>
<dbReference type="EMBL" id="BMIO01000010">
    <property type="protein sequence ID" value="GGD51871.1"/>
    <property type="molecule type" value="Genomic_DNA"/>
</dbReference>
<dbReference type="GO" id="GO:0006020">
    <property type="term" value="P:inositol metabolic process"/>
    <property type="evidence" value="ECO:0007669"/>
    <property type="project" value="TreeGrafter"/>
</dbReference>
<comment type="cofactor">
    <cofactor evidence="2">
        <name>Mg(2+)</name>
        <dbReference type="ChEBI" id="CHEBI:18420"/>
    </cofactor>
</comment>
<evidence type="ECO:0000313" key="4">
    <source>
        <dbReference type="Proteomes" id="UP000598997"/>
    </source>
</evidence>
<dbReference type="GO" id="GO:0046872">
    <property type="term" value="F:metal ion binding"/>
    <property type="evidence" value="ECO:0007669"/>
    <property type="project" value="UniProtKB-KW"/>
</dbReference>
<keyword evidence="2" id="KW-0479">Metal-binding</keyword>
<dbReference type="Pfam" id="PF00459">
    <property type="entry name" value="Inositol_P"/>
    <property type="match status" value="1"/>
</dbReference>
<evidence type="ECO:0000313" key="3">
    <source>
        <dbReference type="EMBL" id="GGD51871.1"/>
    </source>
</evidence>
<dbReference type="PANTHER" id="PTHR20854:SF4">
    <property type="entry name" value="INOSITOL-1-MONOPHOSPHATASE-RELATED"/>
    <property type="match status" value="1"/>
</dbReference>
<evidence type="ECO:0000256" key="2">
    <source>
        <dbReference type="PIRSR" id="PIRSR600760-2"/>
    </source>
</evidence>
<name>A0A917DMU1_9SPHN</name>
<dbReference type="PRINTS" id="PR00377">
    <property type="entry name" value="IMPHPHTASES"/>
</dbReference>
<feature type="binding site" evidence="2">
    <location>
        <position position="215"/>
    </location>
    <ligand>
        <name>Mg(2+)</name>
        <dbReference type="ChEBI" id="CHEBI:18420"/>
        <label>1</label>
        <note>catalytic</note>
    </ligand>
</feature>
<sequence>MTDSLTRQVHALMREVADSVVMPRYQALASHEIIEKEPGDLVTVADRESEIRLSEGLARILPEAAIVGEEACHADPSLIERLGDSLCWIIDPIDGTRNFAAGKPPFGLMIALAENGETQAGWIWDPIQKRLCHARLGEGAFIDGARVSARTTGQNPPVAAISMVFMDDAQRERVKASIAPFYELADIPYCAAEQYPRLALGVNDLSIFERTLAWDHAAGALWLNEAGGKVARPDGSPYRTDEWDRKGMIGAASPALWDELAERLNA</sequence>
<feature type="binding site" evidence="2">
    <location>
        <position position="91"/>
    </location>
    <ligand>
        <name>Mg(2+)</name>
        <dbReference type="ChEBI" id="CHEBI:18420"/>
        <label>1</label>
        <note>catalytic</note>
    </ligand>
</feature>
<gene>
    <name evidence="3" type="ORF">GCM10010989_27500</name>
</gene>
<dbReference type="PANTHER" id="PTHR20854">
    <property type="entry name" value="INOSITOL MONOPHOSPHATASE"/>
    <property type="match status" value="1"/>
</dbReference>
<organism evidence="3 4">
    <name type="scientific">Croceicoccus pelagius</name>
    <dbReference type="NCBI Taxonomy" id="1703341"/>
    <lineage>
        <taxon>Bacteria</taxon>
        <taxon>Pseudomonadati</taxon>
        <taxon>Pseudomonadota</taxon>
        <taxon>Alphaproteobacteria</taxon>
        <taxon>Sphingomonadales</taxon>
        <taxon>Erythrobacteraceae</taxon>
        <taxon>Croceicoccus</taxon>
    </lineage>
</organism>
<dbReference type="Proteomes" id="UP000598997">
    <property type="component" value="Unassembled WGS sequence"/>
</dbReference>
<comment type="caution">
    <text evidence="3">The sequence shown here is derived from an EMBL/GenBank/DDBJ whole genome shotgun (WGS) entry which is preliminary data.</text>
</comment>
<dbReference type="GO" id="GO:0008934">
    <property type="term" value="F:inositol monophosphate 1-phosphatase activity"/>
    <property type="evidence" value="ECO:0007669"/>
    <property type="project" value="TreeGrafter"/>
</dbReference>
<dbReference type="InterPro" id="IPR000760">
    <property type="entry name" value="Inositol_monophosphatase-like"/>
</dbReference>